<feature type="transmembrane region" description="Helical" evidence="3">
    <location>
        <begin position="373"/>
        <end position="392"/>
    </location>
</feature>
<feature type="transmembrane region" description="Helical" evidence="3">
    <location>
        <begin position="325"/>
        <end position="352"/>
    </location>
</feature>
<feature type="transmembrane region" description="Helical" evidence="3">
    <location>
        <begin position="74"/>
        <end position="96"/>
    </location>
</feature>
<feature type="compositionally biased region" description="Basic and acidic residues" evidence="2">
    <location>
        <begin position="428"/>
        <end position="438"/>
    </location>
</feature>
<name>A0A7R9A8Q4_9CRUS</name>
<feature type="transmembrane region" description="Helical" evidence="3">
    <location>
        <begin position="228"/>
        <end position="246"/>
    </location>
</feature>
<dbReference type="AlphaFoldDB" id="A0A7R9A8Q4"/>
<feature type="transmembrane region" description="Helical" evidence="3">
    <location>
        <begin position="398"/>
        <end position="418"/>
    </location>
</feature>
<keyword evidence="1" id="KW-0813">Transport</keyword>
<feature type="transmembrane region" description="Helical" evidence="3">
    <location>
        <begin position="574"/>
        <end position="593"/>
    </location>
</feature>
<keyword evidence="5" id="KW-1185">Reference proteome</keyword>
<feature type="transmembrane region" description="Helical" evidence="3">
    <location>
        <begin position="478"/>
        <end position="502"/>
    </location>
</feature>
<evidence type="ECO:0000313" key="4">
    <source>
        <dbReference type="EMBL" id="CAD7249490.1"/>
    </source>
</evidence>
<feature type="transmembrane region" description="Helical" evidence="3">
    <location>
        <begin position="153"/>
        <end position="181"/>
    </location>
</feature>
<sequence>MAMVPEAGRRRGKEFTLRRLVKDCQRVKGEPERQDIGPVPSRIRSIAAALTPIVPASFFLLPQVFGAADAKLEFLVFFLALLLAFSTGSVGLKLVSRTRPSVADSVSDALHRSSGQLAAVLCAVGSLLSDLSVLALLAKGLSGSLESLSKNQIYVWANFGIPASTVDIPAAIVVVAVFLILQITSLDFRALKVAGDVLAVISLATIIFGTAAGQTLTTAEAIRKTSKVGLVLALGVLWGVLVRPLTPRKPGHIGEHQPQKLRRVASTIAAVVGFLIVSLLAVSQVHNAHTEAFFNDTYLNGTYHDSTSVFPGLAGDSKAREWNTWVLVTFLFLLFMAIVTFPEAFLVPVATLTRLSEDHLFPRFLKVENPYSGSNVTAGGVCAIVAASLALGSSLRKLTIFFATGTAWEYAVVILSVMSKRLMQMHGRSEEQDSERGARSKRKRASRAFESFRRRLGRVIPRKRNRSRSGRRGKKKEWVGLSLHHCLALIVSGSFTSAVTFLSNDATWAWGLSLTILLLTLGTSLLFLYANAPKREASETSSSFSLSPFPFTHGITVAVVCFVFTVALRQSLPVFLAFFVVGNLLYVITRYWVLKEKPRASEV</sequence>
<dbReference type="PANTHER" id="PTHR43243:SF4">
    <property type="entry name" value="CATIONIC AMINO ACID TRANSPORTER 4"/>
    <property type="match status" value="1"/>
</dbReference>
<evidence type="ECO:0000256" key="2">
    <source>
        <dbReference type="SAM" id="MobiDB-lite"/>
    </source>
</evidence>
<keyword evidence="3" id="KW-0472">Membrane</keyword>
<gene>
    <name evidence="4" type="ORF">DSTB1V02_LOCUS9285</name>
</gene>
<dbReference type="PANTHER" id="PTHR43243">
    <property type="entry name" value="INNER MEMBRANE TRANSPORTER YGJI-RELATED"/>
    <property type="match status" value="1"/>
</dbReference>
<accession>A0A7R9A8Q4</accession>
<evidence type="ECO:0000256" key="1">
    <source>
        <dbReference type="ARBA" id="ARBA00022448"/>
    </source>
</evidence>
<feature type="region of interest" description="Disordered" evidence="2">
    <location>
        <begin position="428"/>
        <end position="447"/>
    </location>
</feature>
<feature type="transmembrane region" description="Helical" evidence="3">
    <location>
        <begin position="193"/>
        <end position="216"/>
    </location>
</feature>
<keyword evidence="3" id="KW-0812">Transmembrane</keyword>
<feature type="transmembrane region" description="Helical" evidence="3">
    <location>
        <begin position="267"/>
        <end position="286"/>
    </location>
</feature>
<dbReference type="Proteomes" id="UP000677054">
    <property type="component" value="Unassembled WGS sequence"/>
</dbReference>
<feature type="transmembrane region" description="Helical" evidence="3">
    <location>
        <begin position="46"/>
        <end position="68"/>
    </location>
</feature>
<reference evidence="4" key="1">
    <citation type="submission" date="2020-11" db="EMBL/GenBank/DDBJ databases">
        <authorList>
            <person name="Tran Van P."/>
        </authorList>
    </citation>
    <scope>NUCLEOTIDE SEQUENCE</scope>
</reference>
<feature type="transmembrane region" description="Helical" evidence="3">
    <location>
        <begin position="508"/>
        <end position="530"/>
    </location>
</feature>
<evidence type="ECO:0000313" key="5">
    <source>
        <dbReference type="Proteomes" id="UP000677054"/>
    </source>
</evidence>
<feature type="transmembrane region" description="Helical" evidence="3">
    <location>
        <begin position="551"/>
        <end position="568"/>
    </location>
</feature>
<dbReference type="EMBL" id="LR901841">
    <property type="protein sequence ID" value="CAD7249490.1"/>
    <property type="molecule type" value="Genomic_DNA"/>
</dbReference>
<keyword evidence="3" id="KW-1133">Transmembrane helix</keyword>
<dbReference type="GO" id="GO:0015171">
    <property type="term" value="F:amino acid transmembrane transporter activity"/>
    <property type="evidence" value="ECO:0007669"/>
    <property type="project" value="TreeGrafter"/>
</dbReference>
<dbReference type="EMBL" id="CAJPEV010002324">
    <property type="protein sequence ID" value="CAG0896527.1"/>
    <property type="molecule type" value="Genomic_DNA"/>
</dbReference>
<organism evidence="4">
    <name type="scientific">Darwinula stevensoni</name>
    <dbReference type="NCBI Taxonomy" id="69355"/>
    <lineage>
        <taxon>Eukaryota</taxon>
        <taxon>Metazoa</taxon>
        <taxon>Ecdysozoa</taxon>
        <taxon>Arthropoda</taxon>
        <taxon>Crustacea</taxon>
        <taxon>Oligostraca</taxon>
        <taxon>Ostracoda</taxon>
        <taxon>Podocopa</taxon>
        <taxon>Podocopida</taxon>
        <taxon>Darwinulocopina</taxon>
        <taxon>Darwinuloidea</taxon>
        <taxon>Darwinulidae</taxon>
        <taxon>Darwinula</taxon>
    </lineage>
</organism>
<protein>
    <submittedName>
        <fullName evidence="4">Uncharacterized protein</fullName>
    </submittedName>
</protein>
<proteinExistence type="predicted"/>
<evidence type="ECO:0000256" key="3">
    <source>
        <dbReference type="SAM" id="Phobius"/>
    </source>
</evidence>
<feature type="transmembrane region" description="Helical" evidence="3">
    <location>
        <begin position="117"/>
        <end position="141"/>
    </location>
</feature>